<sequence length="65" mass="7803">MIFEIACDCGYIQLNIYEDRNEWLDAEKDEVKGTPLEKDSVKYLEQFIKSFPEANVDLRYFKVKY</sequence>
<dbReference type="EMBL" id="LAZR01005154">
    <property type="protein sequence ID" value="KKN02389.1"/>
    <property type="molecule type" value="Genomic_DNA"/>
</dbReference>
<dbReference type="AlphaFoldDB" id="A0A0F9M9K4"/>
<name>A0A0F9M9K4_9ZZZZ</name>
<protein>
    <submittedName>
        <fullName evidence="1">Uncharacterized protein</fullName>
    </submittedName>
</protein>
<organism evidence="1">
    <name type="scientific">marine sediment metagenome</name>
    <dbReference type="NCBI Taxonomy" id="412755"/>
    <lineage>
        <taxon>unclassified sequences</taxon>
        <taxon>metagenomes</taxon>
        <taxon>ecological metagenomes</taxon>
    </lineage>
</organism>
<proteinExistence type="predicted"/>
<gene>
    <name evidence="1" type="ORF">LCGC14_1118120</name>
</gene>
<reference evidence="1" key="1">
    <citation type="journal article" date="2015" name="Nature">
        <title>Complex archaea that bridge the gap between prokaryotes and eukaryotes.</title>
        <authorList>
            <person name="Spang A."/>
            <person name="Saw J.H."/>
            <person name="Jorgensen S.L."/>
            <person name="Zaremba-Niedzwiedzka K."/>
            <person name="Martijn J."/>
            <person name="Lind A.E."/>
            <person name="van Eijk R."/>
            <person name="Schleper C."/>
            <person name="Guy L."/>
            <person name="Ettema T.J."/>
        </authorList>
    </citation>
    <scope>NUCLEOTIDE SEQUENCE</scope>
</reference>
<evidence type="ECO:0000313" key="1">
    <source>
        <dbReference type="EMBL" id="KKN02389.1"/>
    </source>
</evidence>
<accession>A0A0F9M9K4</accession>
<comment type="caution">
    <text evidence="1">The sequence shown here is derived from an EMBL/GenBank/DDBJ whole genome shotgun (WGS) entry which is preliminary data.</text>
</comment>